<evidence type="ECO:0000256" key="7">
    <source>
        <dbReference type="SAM" id="Phobius"/>
    </source>
</evidence>
<sequence length="463" mass="52472">MIRRQGANYTVLAIFSDILCTIAALTIAGTLRTTLPFGADILSDVIVPPSLIILAPLIWFAVFLTLGVYDPRHTAHFLAEIRRVLSASFFAVLVLSGALYFTDREVSRLLVIYLTTLDIALRVLWRFIIHALFNGRRAKACRVLIVGSGNLAEQIVETLRSHTWTSIQIVGFVDSGEATLLDLPRLGSLAEAAHLVKKHAVNEVVIALPYRDYECLNALVPELQRLPVQVRIAPNYLNLVLYRATAEEFGGVPLINLRAPALNAYQRVVKRSFDLIVGTLTLILAAPLWAILWLAIRLDSKGPVIFKQERIGENGKPFIMYKFRTMYLDAEARQAEVLHYDENGNLIHKRADDPRVTRIGRFLRRTSLDELPNLINVLRGEMSLVGPRPEVAWMLDKYQTWQLKRFAVPQGMTGWWQINGRSTKPMHLHTEDDLYYIQNYSILLDLYILWRTLFVVLSGKGAF</sequence>
<comment type="caution">
    <text evidence="9">The sequence shown here is derived from an EMBL/GenBank/DDBJ whole genome shotgun (WGS) entry which is preliminary data.</text>
</comment>
<keyword evidence="3 9" id="KW-0808">Transferase</keyword>
<feature type="transmembrane region" description="Helical" evidence="7">
    <location>
        <begin position="51"/>
        <end position="69"/>
    </location>
</feature>
<comment type="similarity">
    <text evidence="2">Belongs to the bacterial sugar transferase family.</text>
</comment>
<evidence type="ECO:0000256" key="4">
    <source>
        <dbReference type="ARBA" id="ARBA00022692"/>
    </source>
</evidence>
<organism evidence="9 10">
    <name type="scientific">Candidatus Thermofonsia Clade 1 bacterium</name>
    <dbReference type="NCBI Taxonomy" id="2364210"/>
    <lineage>
        <taxon>Bacteria</taxon>
        <taxon>Bacillati</taxon>
        <taxon>Chloroflexota</taxon>
        <taxon>Candidatus Thermofontia</taxon>
        <taxon>Candidatus Thermofonsia Clade 1</taxon>
    </lineage>
</organism>
<proteinExistence type="inferred from homology"/>
<comment type="subcellular location">
    <subcellularLocation>
        <location evidence="1">Membrane</location>
        <topology evidence="1">Multi-pass membrane protein</topology>
    </subcellularLocation>
</comment>
<dbReference type="GO" id="GO:0016020">
    <property type="term" value="C:membrane"/>
    <property type="evidence" value="ECO:0007669"/>
    <property type="project" value="UniProtKB-SubCell"/>
</dbReference>
<name>A0A2M8P2T2_9CHLR</name>
<protein>
    <submittedName>
        <fullName evidence="9">Sugar transferase</fullName>
    </submittedName>
</protein>
<dbReference type="PANTHER" id="PTHR30576:SF10">
    <property type="entry name" value="SLL5057 PROTEIN"/>
    <property type="match status" value="1"/>
</dbReference>
<dbReference type="Pfam" id="PF13727">
    <property type="entry name" value="CoA_binding_3"/>
    <property type="match status" value="1"/>
</dbReference>
<gene>
    <name evidence="9" type="ORF">CUN51_02575</name>
</gene>
<evidence type="ECO:0000259" key="8">
    <source>
        <dbReference type="Pfam" id="PF02397"/>
    </source>
</evidence>
<dbReference type="Gene3D" id="3.40.50.720">
    <property type="entry name" value="NAD(P)-binding Rossmann-like Domain"/>
    <property type="match status" value="1"/>
</dbReference>
<keyword evidence="5 7" id="KW-1133">Transmembrane helix</keyword>
<feature type="transmembrane region" description="Helical" evidence="7">
    <location>
        <begin position="81"/>
        <end position="101"/>
    </location>
</feature>
<dbReference type="PANTHER" id="PTHR30576">
    <property type="entry name" value="COLANIC BIOSYNTHESIS UDP-GLUCOSE LIPID CARRIER TRANSFERASE"/>
    <property type="match status" value="1"/>
</dbReference>
<dbReference type="GO" id="GO:0016780">
    <property type="term" value="F:phosphotransferase activity, for other substituted phosphate groups"/>
    <property type="evidence" value="ECO:0007669"/>
    <property type="project" value="TreeGrafter"/>
</dbReference>
<accession>A0A2M8P2T2</accession>
<dbReference type="NCBIfam" id="TIGR03025">
    <property type="entry name" value="EPS_sugtrans"/>
    <property type="match status" value="1"/>
</dbReference>
<feature type="transmembrane region" description="Helical" evidence="7">
    <location>
        <begin position="275"/>
        <end position="296"/>
    </location>
</feature>
<feature type="domain" description="Bacterial sugar transferase" evidence="8">
    <location>
        <begin position="270"/>
        <end position="457"/>
    </location>
</feature>
<feature type="transmembrane region" description="Helical" evidence="7">
    <location>
        <begin position="107"/>
        <end position="129"/>
    </location>
</feature>
<dbReference type="InterPro" id="IPR017475">
    <property type="entry name" value="EPS_sugar_tfrase"/>
</dbReference>
<reference evidence="9 10" key="1">
    <citation type="submission" date="2017-11" db="EMBL/GenBank/DDBJ databases">
        <title>Evolution of Phototrophy in the Chloroflexi Phylum Driven by Horizontal Gene Transfer.</title>
        <authorList>
            <person name="Ward L.M."/>
            <person name="Hemp J."/>
            <person name="Shih P.M."/>
            <person name="Mcglynn S.E."/>
            <person name="Fischer W."/>
        </authorList>
    </citation>
    <scope>NUCLEOTIDE SEQUENCE [LARGE SCALE GENOMIC DNA]</scope>
    <source>
        <strain evidence="9">CP2_2F</strain>
    </source>
</reference>
<dbReference type="InterPro" id="IPR003362">
    <property type="entry name" value="Bact_transf"/>
</dbReference>
<evidence type="ECO:0000256" key="3">
    <source>
        <dbReference type="ARBA" id="ARBA00022679"/>
    </source>
</evidence>
<evidence type="ECO:0000256" key="2">
    <source>
        <dbReference type="ARBA" id="ARBA00006464"/>
    </source>
</evidence>
<evidence type="ECO:0000256" key="5">
    <source>
        <dbReference type="ARBA" id="ARBA00022989"/>
    </source>
</evidence>
<evidence type="ECO:0000256" key="1">
    <source>
        <dbReference type="ARBA" id="ARBA00004141"/>
    </source>
</evidence>
<evidence type="ECO:0000313" key="9">
    <source>
        <dbReference type="EMBL" id="PJF31846.1"/>
    </source>
</evidence>
<dbReference type="AlphaFoldDB" id="A0A2M8P2T2"/>
<keyword evidence="6 7" id="KW-0472">Membrane</keyword>
<dbReference type="Pfam" id="PF02397">
    <property type="entry name" value="Bac_transf"/>
    <property type="match status" value="1"/>
</dbReference>
<evidence type="ECO:0000313" key="10">
    <source>
        <dbReference type="Proteomes" id="UP000228921"/>
    </source>
</evidence>
<feature type="transmembrane region" description="Helical" evidence="7">
    <location>
        <begin position="12"/>
        <end position="31"/>
    </location>
</feature>
<dbReference type="Proteomes" id="UP000228921">
    <property type="component" value="Unassembled WGS sequence"/>
</dbReference>
<dbReference type="EMBL" id="PGTK01000002">
    <property type="protein sequence ID" value="PJF31846.1"/>
    <property type="molecule type" value="Genomic_DNA"/>
</dbReference>
<evidence type="ECO:0000256" key="6">
    <source>
        <dbReference type="ARBA" id="ARBA00023136"/>
    </source>
</evidence>
<keyword evidence="4 7" id="KW-0812">Transmembrane</keyword>